<dbReference type="Pfam" id="PF01476">
    <property type="entry name" value="LysM"/>
    <property type="match status" value="1"/>
</dbReference>
<dbReference type="EMBL" id="RCZP01000023">
    <property type="protein sequence ID" value="TPG51925.1"/>
    <property type="molecule type" value="Genomic_DNA"/>
</dbReference>
<dbReference type="PROSITE" id="PS51318">
    <property type="entry name" value="TAT"/>
    <property type="match status" value="1"/>
</dbReference>
<evidence type="ECO:0000259" key="2">
    <source>
        <dbReference type="PROSITE" id="PS51782"/>
    </source>
</evidence>
<dbReference type="PROSITE" id="PS51782">
    <property type="entry name" value="LYSM"/>
    <property type="match status" value="1"/>
</dbReference>
<feature type="domain" description="LysM" evidence="2">
    <location>
        <begin position="285"/>
        <end position="334"/>
    </location>
</feature>
<keyword evidence="4" id="KW-1185">Reference proteome</keyword>
<dbReference type="OrthoDB" id="370541at2"/>
<name>A0A502FR46_9PROT</name>
<protein>
    <submittedName>
        <fullName evidence="3">LysM peptidoglycan-binding domain-containing protein</fullName>
    </submittedName>
</protein>
<feature type="region of interest" description="Disordered" evidence="1">
    <location>
        <begin position="31"/>
        <end position="59"/>
    </location>
</feature>
<reference evidence="3 4" key="1">
    <citation type="journal article" date="2019" name="Environ. Microbiol.">
        <title>Species interactions and distinct microbial communities in high Arctic permafrost affected cryosols are associated with the CH4 and CO2 gas fluxes.</title>
        <authorList>
            <person name="Altshuler I."/>
            <person name="Hamel J."/>
            <person name="Turney S."/>
            <person name="Magnuson E."/>
            <person name="Levesque R."/>
            <person name="Greer C."/>
            <person name="Whyte L.G."/>
        </authorList>
    </citation>
    <scope>NUCLEOTIDE SEQUENCE [LARGE SCALE GENOMIC DNA]</scope>
    <source>
        <strain evidence="3 4">S9.3B</strain>
    </source>
</reference>
<gene>
    <name evidence="3" type="ORF">EAH89_19420</name>
</gene>
<dbReference type="PANTHER" id="PTHR34700">
    <property type="entry name" value="POTASSIUM BINDING PROTEIN KBP"/>
    <property type="match status" value="1"/>
</dbReference>
<dbReference type="SUPFAM" id="SSF54106">
    <property type="entry name" value="LysM domain"/>
    <property type="match status" value="1"/>
</dbReference>
<accession>A0A502FR46</accession>
<dbReference type="InterPro" id="IPR006311">
    <property type="entry name" value="TAT_signal"/>
</dbReference>
<evidence type="ECO:0000256" key="1">
    <source>
        <dbReference type="SAM" id="MobiDB-lite"/>
    </source>
</evidence>
<sequence>MTKNSPLRVLGGATILAGAVAAGALIGAPPAPAPSREARTGNPAGTPPAAPPDTPLGSVPRFDVVRADARGMVVVAGRAAPGARVALHEGERAIAQTLADSRGEWVMLPDEPLGAGPRELSLRARLTGGEEIRGPDTVLVVGPTPAPAPLLAGGPPAPPLPADLPLVLVLPPTAEAAPRALSAPPGPPALGLDVIDYDERDAMRFAGTAPPGARLRVWSDSRHLGDTAADGAGRWSLRPAEPLAPGRHTLQVDQLPAPGARPIAAARIQVAFEREVLPAGGLREGEVVVQPGNNLWRIAREAYGQGIRYTVIYRANQEQIRHPDRIYPGQRLALPAPG</sequence>
<dbReference type="InterPro" id="IPR036779">
    <property type="entry name" value="LysM_dom_sf"/>
</dbReference>
<feature type="compositionally biased region" description="Pro residues" evidence="1">
    <location>
        <begin position="45"/>
        <end position="54"/>
    </location>
</feature>
<evidence type="ECO:0000313" key="3">
    <source>
        <dbReference type="EMBL" id="TPG51925.1"/>
    </source>
</evidence>
<dbReference type="Gene3D" id="3.10.350.10">
    <property type="entry name" value="LysM domain"/>
    <property type="match status" value="1"/>
</dbReference>
<dbReference type="CDD" id="cd00118">
    <property type="entry name" value="LysM"/>
    <property type="match status" value="1"/>
</dbReference>
<organism evidence="3 4">
    <name type="scientific">Muricoccus nepalensis</name>
    <dbReference type="NCBI Taxonomy" id="1854500"/>
    <lineage>
        <taxon>Bacteria</taxon>
        <taxon>Pseudomonadati</taxon>
        <taxon>Pseudomonadota</taxon>
        <taxon>Alphaproteobacteria</taxon>
        <taxon>Acetobacterales</taxon>
        <taxon>Roseomonadaceae</taxon>
        <taxon>Muricoccus</taxon>
    </lineage>
</organism>
<dbReference type="PANTHER" id="PTHR34700:SF4">
    <property type="entry name" value="PHAGE-LIKE ELEMENT PBSX PROTEIN XKDP"/>
    <property type="match status" value="1"/>
</dbReference>
<dbReference type="AlphaFoldDB" id="A0A502FR46"/>
<dbReference type="RefSeq" id="WP_140885393.1">
    <property type="nucleotide sequence ID" value="NZ_RCZP01000023.1"/>
</dbReference>
<dbReference type="InterPro" id="IPR018392">
    <property type="entry name" value="LysM"/>
</dbReference>
<dbReference type="InterPro" id="IPR052196">
    <property type="entry name" value="Bact_Kbp"/>
</dbReference>
<proteinExistence type="predicted"/>
<dbReference type="Proteomes" id="UP000317078">
    <property type="component" value="Unassembled WGS sequence"/>
</dbReference>
<evidence type="ECO:0000313" key="4">
    <source>
        <dbReference type="Proteomes" id="UP000317078"/>
    </source>
</evidence>
<comment type="caution">
    <text evidence="3">The sequence shown here is derived from an EMBL/GenBank/DDBJ whole genome shotgun (WGS) entry which is preliminary data.</text>
</comment>